<keyword evidence="3 10" id="KW-0716">Sensory transduction</keyword>
<protein>
    <recommendedName>
        <fullName evidence="10">Odorant receptor</fullName>
    </recommendedName>
</protein>
<keyword evidence="2" id="KW-1003">Cell membrane</keyword>
<keyword evidence="6 10" id="KW-1133">Transmembrane helix</keyword>
<dbReference type="PANTHER" id="PTHR21137">
    <property type="entry name" value="ODORANT RECEPTOR"/>
    <property type="match status" value="1"/>
</dbReference>
<dbReference type="AlphaFoldDB" id="A0A8F4MZU9"/>
<dbReference type="GO" id="GO:0005886">
    <property type="term" value="C:plasma membrane"/>
    <property type="evidence" value="ECO:0007669"/>
    <property type="project" value="UniProtKB-SubCell"/>
</dbReference>
<evidence type="ECO:0000256" key="5">
    <source>
        <dbReference type="ARBA" id="ARBA00022725"/>
    </source>
</evidence>
<comment type="caution">
    <text evidence="10">Lacks conserved residue(s) required for the propagation of feature annotation.</text>
</comment>
<keyword evidence="5 10" id="KW-0552">Olfaction</keyword>
<evidence type="ECO:0000256" key="4">
    <source>
        <dbReference type="ARBA" id="ARBA00022692"/>
    </source>
</evidence>
<keyword evidence="7 10" id="KW-0472">Membrane</keyword>
<comment type="subcellular location">
    <subcellularLocation>
        <location evidence="1 10">Cell membrane</location>
        <topology evidence="1 10">Multi-pass membrane protein</topology>
    </subcellularLocation>
</comment>
<evidence type="ECO:0000256" key="6">
    <source>
        <dbReference type="ARBA" id="ARBA00022989"/>
    </source>
</evidence>
<reference evidence="11" key="1">
    <citation type="submission" date="2020-12" db="EMBL/GenBank/DDBJ databases">
        <authorList>
            <person name="Wen X."/>
        </authorList>
    </citation>
    <scope>NUCLEOTIDE SEQUENCE</scope>
</reference>
<evidence type="ECO:0000256" key="3">
    <source>
        <dbReference type="ARBA" id="ARBA00022606"/>
    </source>
</evidence>
<evidence type="ECO:0000256" key="9">
    <source>
        <dbReference type="ARBA" id="ARBA00023224"/>
    </source>
</evidence>
<dbReference type="PANTHER" id="PTHR21137:SF35">
    <property type="entry name" value="ODORANT RECEPTOR 19A-RELATED"/>
    <property type="match status" value="1"/>
</dbReference>
<dbReference type="GO" id="GO:0007165">
    <property type="term" value="P:signal transduction"/>
    <property type="evidence" value="ECO:0007669"/>
    <property type="project" value="UniProtKB-KW"/>
</dbReference>
<feature type="transmembrane region" description="Helical" evidence="10">
    <location>
        <begin position="297"/>
        <end position="315"/>
    </location>
</feature>
<evidence type="ECO:0000256" key="1">
    <source>
        <dbReference type="ARBA" id="ARBA00004651"/>
    </source>
</evidence>
<feature type="transmembrane region" description="Helical" evidence="10">
    <location>
        <begin position="125"/>
        <end position="146"/>
    </location>
</feature>
<evidence type="ECO:0000256" key="7">
    <source>
        <dbReference type="ARBA" id="ARBA00023136"/>
    </source>
</evidence>
<dbReference type="GO" id="GO:0004984">
    <property type="term" value="F:olfactory receptor activity"/>
    <property type="evidence" value="ECO:0007669"/>
    <property type="project" value="InterPro"/>
</dbReference>
<dbReference type="GO" id="GO:0005549">
    <property type="term" value="F:odorant binding"/>
    <property type="evidence" value="ECO:0007669"/>
    <property type="project" value="InterPro"/>
</dbReference>
<keyword evidence="4 10" id="KW-0812">Transmembrane</keyword>
<comment type="similarity">
    <text evidence="10">Belongs to the insect chemoreceptor superfamily. Heteromeric odorant receptor channel (TC 1.A.69) family.</text>
</comment>
<sequence>MKVKAGDNIFRITKFQMLCTGNWPLTKHWPMRWQFYYKLYSYFANFVMYSSLPGSVTFFLVTLLVEKNSEKAVDLLSYMVITSLVNIKTFICNSKKMADLIEQAIQRGNDVSEVYTIVAKSYMKYITALNTFGFAVGAFLYIEYTVEAEMHIFKHMKAQNSSEDESDFLIHWHPFDTSNHFGLACYIEMLRGIYISMNNCLTQSVINTIMIHSAALFKVLNFNFQNFHYNNMGNQTVANQYKASKRLKKYIREHQAIIRYIEKFNKCIQYVLLLEYIVSSLMVASVLIQILKADRRLFDFVFAFILIAQLLVLCCNANEIPLQSINIALGIYESHWYRYDKEIQKMVHIIIMRAMKPVSLTIGPFGPLTAKTGLERLKLAYSFMSIMPGETM</sequence>
<dbReference type="InterPro" id="IPR004117">
    <property type="entry name" value="7tm6_olfct_rcpt"/>
</dbReference>
<accession>A0A8F4MZU9</accession>
<keyword evidence="8 10" id="KW-0675">Receptor</keyword>
<keyword evidence="9 10" id="KW-0807">Transducer</keyword>
<name>A0A8F4MZU9_EUCSC</name>
<feature type="transmembrane region" description="Helical" evidence="10">
    <location>
        <begin position="270"/>
        <end position="291"/>
    </location>
</feature>
<evidence type="ECO:0000256" key="10">
    <source>
        <dbReference type="RuleBase" id="RU351113"/>
    </source>
</evidence>
<organism evidence="11">
    <name type="scientific">Eucryptorrhynchus scrobiculatus</name>
    <name type="common">Snout weevil</name>
    <name type="synonym">Eucryptorrhynchus chinensis</name>
    <dbReference type="NCBI Taxonomy" id="1552824"/>
    <lineage>
        <taxon>Eukaryota</taxon>
        <taxon>Metazoa</taxon>
        <taxon>Ecdysozoa</taxon>
        <taxon>Arthropoda</taxon>
        <taxon>Hexapoda</taxon>
        <taxon>Insecta</taxon>
        <taxon>Pterygota</taxon>
        <taxon>Neoptera</taxon>
        <taxon>Endopterygota</taxon>
        <taxon>Coleoptera</taxon>
        <taxon>Polyphaga</taxon>
        <taxon>Cucujiformia</taxon>
        <taxon>Curculionidae</taxon>
        <taxon>Cryptorhynchinae</taxon>
        <taxon>Eucryptorrhynchus</taxon>
    </lineage>
</organism>
<dbReference type="Pfam" id="PF02949">
    <property type="entry name" value="7tm_6"/>
    <property type="match status" value="1"/>
</dbReference>
<dbReference type="EMBL" id="MW419349">
    <property type="protein sequence ID" value="QXE93214.1"/>
    <property type="molecule type" value="mRNA"/>
</dbReference>
<evidence type="ECO:0000313" key="11">
    <source>
        <dbReference type="EMBL" id="QXE93214.1"/>
    </source>
</evidence>
<feature type="transmembrane region" description="Helical" evidence="10">
    <location>
        <begin position="39"/>
        <end position="65"/>
    </location>
</feature>
<proteinExistence type="evidence at transcript level"/>
<evidence type="ECO:0000256" key="2">
    <source>
        <dbReference type="ARBA" id="ARBA00022475"/>
    </source>
</evidence>
<evidence type="ECO:0000256" key="8">
    <source>
        <dbReference type="ARBA" id="ARBA00023170"/>
    </source>
</evidence>